<dbReference type="Proteomes" id="UP000050969">
    <property type="component" value="Unassembled WGS sequence"/>
</dbReference>
<feature type="domain" description="N-acetyltransferase" evidence="1">
    <location>
        <begin position="15"/>
        <end position="162"/>
    </location>
</feature>
<dbReference type="InterPro" id="IPR050276">
    <property type="entry name" value="MshD_Acetyltransferase"/>
</dbReference>
<dbReference type="RefSeq" id="WP_404820126.1">
    <property type="nucleotide sequence ID" value="NZ_BBBX01000004.1"/>
</dbReference>
<evidence type="ECO:0000313" key="3">
    <source>
        <dbReference type="Proteomes" id="UP000050969"/>
    </source>
</evidence>
<dbReference type="Pfam" id="PF00583">
    <property type="entry name" value="Acetyltransf_1"/>
    <property type="match status" value="1"/>
</dbReference>
<sequence length="162" mass="18914">MEIPAQTVTIKDRTYQMRRMTEDDIDTALLIEQEIYHETPWDRLAFLSEVRKVGHSIYLVLLNDHQEMVGFIGCWFSRTEAHVTNIAIDPDWQHRGLGRFLMQVMIDKAKSLGVEKMTLEVRVDNQIAQDLYKQLGFLAGKVKRGYYVADHMDALDMWLPLD</sequence>
<accession>A0A0R2MZR6</accession>
<dbReference type="GO" id="GO:0008080">
    <property type="term" value="F:N-acetyltransferase activity"/>
    <property type="evidence" value="ECO:0007669"/>
    <property type="project" value="InterPro"/>
</dbReference>
<protein>
    <submittedName>
        <fullName evidence="2">Acetyltransferase</fullName>
    </submittedName>
</protein>
<dbReference type="Gene3D" id="3.40.630.30">
    <property type="match status" value="1"/>
</dbReference>
<dbReference type="NCBIfam" id="TIGR01575">
    <property type="entry name" value="rimI"/>
    <property type="match status" value="1"/>
</dbReference>
<dbReference type="InterPro" id="IPR016181">
    <property type="entry name" value="Acyl_CoA_acyltransferase"/>
</dbReference>
<dbReference type="PANTHER" id="PTHR43617">
    <property type="entry name" value="L-AMINO ACID N-ACETYLTRANSFERASE"/>
    <property type="match status" value="1"/>
</dbReference>
<keyword evidence="2" id="KW-0808">Transferase</keyword>
<dbReference type="InterPro" id="IPR000182">
    <property type="entry name" value="GNAT_dom"/>
</dbReference>
<gene>
    <name evidence="2" type="ORF">IV56_GL001798</name>
</gene>
<dbReference type="STRING" id="1293598.IV56_GL001798"/>
<evidence type="ECO:0000259" key="1">
    <source>
        <dbReference type="PROSITE" id="PS51186"/>
    </source>
</evidence>
<dbReference type="CDD" id="cd04301">
    <property type="entry name" value="NAT_SF"/>
    <property type="match status" value="1"/>
</dbReference>
<name>A0A0R2MZR6_9LACO</name>
<evidence type="ECO:0000313" key="2">
    <source>
        <dbReference type="EMBL" id="KRO18002.1"/>
    </source>
</evidence>
<proteinExistence type="predicted"/>
<dbReference type="InterPro" id="IPR006464">
    <property type="entry name" value="AcTrfase_RimI/Ard1"/>
</dbReference>
<dbReference type="EMBL" id="JQCE01000006">
    <property type="protein sequence ID" value="KRO18002.1"/>
    <property type="molecule type" value="Genomic_DNA"/>
</dbReference>
<keyword evidence="3" id="KW-1185">Reference proteome</keyword>
<organism evidence="2 3">
    <name type="scientific">Lacticaseibacillus saniviri JCM 17471 = DSM 24301</name>
    <dbReference type="NCBI Taxonomy" id="1293598"/>
    <lineage>
        <taxon>Bacteria</taxon>
        <taxon>Bacillati</taxon>
        <taxon>Bacillota</taxon>
        <taxon>Bacilli</taxon>
        <taxon>Lactobacillales</taxon>
        <taxon>Lactobacillaceae</taxon>
        <taxon>Lacticaseibacillus</taxon>
    </lineage>
</organism>
<dbReference type="PROSITE" id="PS51186">
    <property type="entry name" value="GNAT"/>
    <property type="match status" value="1"/>
</dbReference>
<comment type="caution">
    <text evidence="2">The sequence shown here is derived from an EMBL/GenBank/DDBJ whole genome shotgun (WGS) entry which is preliminary data.</text>
</comment>
<reference evidence="2 3" key="1">
    <citation type="journal article" date="2015" name="Genome Announc.">
        <title>Expanding the biotechnology potential of lactobacilli through comparative genomics of 213 strains and associated genera.</title>
        <authorList>
            <person name="Sun Z."/>
            <person name="Harris H.M."/>
            <person name="McCann A."/>
            <person name="Guo C."/>
            <person name="Argimon S."/>
            <person name="Zhang W."/>
            <person name="Yang X."/>
            <person name="Jeffery I.B."/>
            <person name="Cooney J.C."/>
            <person name="Kagawa T.F."/>
            <person name="Liu W."/>
            <person name="Song Y."/>
            <person name="Salvetti E."/>
            <person name="Wrobel A."/>
            <person name="Rasinkangas P."/>
            <person name="Parkhill J."/>
            <person name="Rea M.C."/>
            <person name="O'Sullivan O."/>
            <person name="Ritari J."/>
            <person name="Douillard F.P."/>
            <person name="Paul Ross R."/>
            <person name="Yang R."/>
            <person name="Briner A.E."/>
            <person name="Felis G.E."/>
            <person name="de Vos W.M."/>
            <person name="Barrangou R."/>
            <person name="Klaenhammer T.R."/>
            <person name="Caufield P.W."/>
            <person name="Cui Y."/>
            <person name="Zhang H."/>
            <person name="O'Toole P.W."/>
        </authorList>
    </citation>
    <scope>NUCLEOTIDE SEQUENCE [LARGE SCALE GENOMIC DNA]</scope>
    <source>
        <strain evidence="2 3">DSM 24301</strain>
    </source>
</reference>
<dbReference type="PATRIC" id="fig|1293598.4.peg.1872"/>
<dbReference type="SUPFAM" id="SSF55729">
    <property type="entry name" value="Acyl-CoA N-acyltransferases (Nat)"/>
    <property type="match status" value="1"/>
</dbReference>
<dbReference type="AlphaFoldDB" id="A0A0R2MZR6"/>